<evidence type="ECO:0000313" key="2">
    <source>
        <dbReference type="Proteomes" id="UP000019225"/>
    </source>
</evidence>
<name>W5W4P6_9PSEU</name>
<dbReference type="eggNOG" id="COG1413">
    <property type="taxonomic scope" value="Bacteria"/>
</dbReference>
<protein>
    <submittedName>
        <fullName evidence="1">Uncharacterized protein</fullName>
    </submittedName>
</protein>
<dbReference type="OrthoDB" id="3273854at2"/>
<keyword evidence="2" id="KW-1185">Reference proteome</keyword>
<dbReference type="Proteomes" id="UP000019225">
    <property type="component" value="Chromosome"/>
</dbReference>
<dbReference type="EMBL" id="CP007155">
    <property type="protein sequence ID" value="AHH95862.1"/>
    <property type="molecule type" value="Genomic_DNA"/>
</dbReference>
<gene>
    <name evidence="1" type="ORF">KALB_2494</name>
</gene>
<evidence type="ECO:0000313" key="1">
    <source>
        <dbReference type="EMBL" id="AHH95862.1"/>
    </source>
</evidence>
<dbReference type="HOGENOM" id="CLU_009095_0_0_11"/>
<accession>W5W4P6</accession>
<reference evidence="1 2" key="1">
    <citation type="journal article" date="2014" name="BMC Genomics">
        <title>Complete genome sequence of producer of the glycopeptide antibiotic Aculeximycin Kutzneria albida DSM 43870T, a representative of minor genus of Pseudonocardiaceae.</title>
        <authorList>
            <person name="Rebets Y."/>
            <person name="Tokovenko B."/>
            <person name="Lushchyk I."/>
            <person name="Ruckert C."/>
            <person name="Zaburannyi N."/>
            <person name="Bechthold A."/>
            <person name="Kalinowski J."/>
            <person name="Luzhetskyy A."/>
        </authorList>
    </citation>
    <scope>NUCLEOTIDE SEQUENCE [LARGE SCALE GENOMIC DNA]</scope>
    <source>
        <strain evidence="1">DSM 43870</strain>
    </source>
</reference>
<dbReference type="STRING" id="1449976.KALB_2494"/>
<dbReference type="AlphaFoldDB" id="W5W4P6"/>
<dbReference type="KEGG" id="kal:KALB_2494"/>
<dbReference type="RefSeq" id="WP_025356018.1">
    <property type="nucleotide sequence ID" value="NZ_CP007155.1"/>
</dbReference>
<organism evidence="1 2">
    <name type="scientific">Kutzneria albida DSM 43870</name>
    <dbReference type="NCBI Taxonomy" id="1449976"/>
    <lineage>
        <taxon>Bacteria</taxon>
        <taxon>Bacillati</taxon>
        <taxon>Actinomycetota</taxon>
        <taxon>Actinomycetes</taxon>
        <taxon>Pseudonocardiales</taxon>
        <taxon>Pseudonocardiaceae</taxon>
        <taxon>Kutzneria</taxon>
    </lineage>
</organism>
<dbReference type="PATRIC" id="fig|1449976.3.peg.2498"/>
<sequence length="1082" mass="117394">MKDLIKTVEPLTHRERGQQLALCRHLADTPELAELLSELSGLGYYERCLGLRIAVATRDRASLAYLAARTTDPDADLAIRAIALSVRLGAEVGHLVDQAPRGVRTALYQAIRTHRRTALADELIDRVRTRWGDAEAAILLPGCGAEQAARLLPELAHAVRNWPVLARRHPGAVLDQAERELAELPRGQFTTWWHERGAGIAATVDHDPLRVLRLLELSWTGGPADRLVSHRIGTLIAADPARAVALLTRPEHRSQLTELVGRRAVRRQLVRAGGVHRVARAVREDTSALVSLLGAVPPSEREAVFDAAMDGVDLSTAVLDPELLDVLPHARRVREAERMSRLRAVTDQPLRLATVVSALPYEQSAPRLRELTRSTDSADRALGYRLLVRCAGRTRDPEALTSLFADLDRLAGEQEPVRLVVLNALARLPAEQLRPEHVPALTGLVRDALAARDCSASILGALAELAGKLAARGLVEFTLDTLAAVAGHGGPVDLGRLDQVLPRGQEHALVDRLGRYLDAEQARGEYDLLFALVESLGRRAHGVPRLQDGLAQAVQAKRDSVVRRAVTHWLAPAGTRAERVAEVLTRERSAVTVPEVFDVIAHSRTDLLYLGLSGRPPGGRFWDRKVIYVPSAPRSRLRRWTGMQRAAYVELQHLHAGGESAPDRQRARAVLAIGEVPGAGAEQVGRYLGCANEVVRRAALTAAGRTTRPQEVLADLLASTEGPDAHVAVYCVTRAARHISPDRLGGTVAPLLAARGVGVRKQAVRLLAHNRVPGAVDLLASAWGAHGQHEHVLGTIAASCLELLEDPAARHILSEASTMQGSVAVRAVNRQPLRIAPGWREWYAGIVARVADSADPHARDRATLRLADWAPWAPGAARLLARRVTDLSTTDRWRGAVLGLLACAEPELLQSTVDSLRGAPPSPDAERERDLPARQRLDLLVTRMIQLAEWDRAGAADAIAALDEVLPEPLAARLHAATLDWHEPDVDRLAARELGGALATAEVAEALAHSTNEVDPALVLPHAQRLAERVDRAGGLFARALAARCGPRAGWSPPWRAVLRQLRAHPDQDVARLAQHTWTAGE</sequence>
<proteinExistence type="predicted"/>